<dbReference type="PANTHER" id="PTHR23080">
    <property type="entry name" value="THAP DOMAIN PROTEIN"/>
    <property type="match status" value="1"/>
</dbReference>
<dbReference type="InterPro" id="IPR027805">
    <property type="entry name" value="Transposase_HTH_dom"/>
</dbReference>
<sequence length="612" mass="69424">MRDVIGHTCHCIVYIESLIDNNTRNNHGRRKKPFYRYCMVPMCPNNIKSTPDKVFFAVPRDPNIRKQWCEVMRREYNVSSISRLHCCEDHFNIKEDTVNYIKYKLMKEQGEKVKLFLNKGVMPHKFQCQKRNAPGPQERMYDSKKKRLSLINESFSEPEVNSENVLERETSQTSYCDAGPSTSYIQGCENDPVRPSTSVMDLSVIEPSTSHVEVSTNTENFLSDKCVQINMRPNFRSKSIQVNLTTKKTNVALSPVPLPSQNIGTSPIKPATAAVKRNLFPTKSDTTSISSISSQISHDYEPCSSSDLSYCVQDESADSDDEKHFKNVMRSSMLSAIDREPKMLLGLHKQSYHLIKLLSENIPLPTVDILITLKKLKLNESFGILALHFGYSQSTISRIFNKSLPLIASKMKDLIVWPTPTEVYKNLPISFRARYSNVISIIDCFEIQIEKPSDPVHQSLTWSQYKKCNTLKYLISCTPDGLINFISDGYGGRATDVMIVQDCGYLDCLPPKKAVMADRGFKDLSHLLGARDCTLVRPPSVSQSNPSTKDEVKQSKRIAALRIHVERVINRLREFHMLLPHACVDYNLIPVIDDAITLACGLVNIQDVLIKK</sequence>
<dbReference type="GeneID" id="126910648"/>
<dbReference type="InterPro" id="IPR006612">
    <property type="entry name" value="THAP_Znf"/>
</dbReference>
<gene>
    <name evidence="9" type="primary">LOC126910648</name>
</gene>
<dbReference type="SUPFAM" id="SSF57716">
    <property type="entry name" value="Glucocorticoid receptor-like (DNA-binding domain)"/>
    <property type="match status" value="1"/>
</dbReference>
<keyword evidence="2" id="KW-0479">Metal-binding</keyword>
<evidence type="ECO:0000256" key="5">
    <source>
        <dbReference type="ARBA" id="ARBA00023125"/>
    </source>
</evidence>
<reference evidence="9" key="1">
    <citation type="submission" date="2025-08" db="UniProtKB">
        <authorList>
            <consortium name="RefSeq"/>
        </authorList>
    </citation>
    <scope>IDENTIFICATION</scope>
    <source>
        <tissue evidence="9">Whole larval tissue</tissue>
    </source>
</reference>
<dbReference type="Pfam" id="PF13359">
    <property type="entry name" value="DDE_Tnp_4"/>
    <property type="match status" value="1"/>
</dbReference>
<keyword evidence="3 6" id="KW-0863">Zinc-finger</keyword>
<evidence type="ECO:0000313" key="8">
    <source>
        <dbReference type="Proteomes" id="UP000829999"/>
    </source>
</evidence>
<protein>
    <submittedName>
        <fullName evidence="9">Uncharacterized protein LOC126910648</fullName>
    </submittedName>
</protein>
<dbReference type="Pfam" id="PF05485">
    <property type="entry name" value="THAP"/>
    <property type="match status" value="1"/>
</dbReference>
<dbReference type="GO" id="GO:0003677">
    <property type="term" value="F:DNA binding"/>
    <property type="evidence" value="ECO:0007669"/>
    <property type="project" value="UniProtKB-UniRule"/>
</dbReference>
<keyword evidence="8" id="KW-1185">Reference proteome</keyword>
<keyword evidence="5 6" id="KW-0238">DNA-binding</keyword>
<organism evidence="8 9">
    <name type="scientific">Spodoptera frugiperda</name>
    <name type="common">Fall armyworm</name>
    <dbReference type="NCBI Taxonomy" id="7108"/>
    <lineage>
        <taxon>Eukaryota</taxon>
        <taxon>Metazoa</taxon>
        <taxon>Ecdysozoa</taxon>
        <taxon>Arthropoda</taxon>
        <taxon>Hexapoda</taxon>
        <taxon>Insecta</taxon>
        <taxon>Pterygota</taxon>
        <taxon>Neoptera</taxon>
        <taxon>Endopterygota</taxon>
        <taxon>Lepidoptera</taxon>
        <taxon>Glossata</taxon>
        <taxon>Ditrysia</taxon>
        <taxon>Noctuoidea</taxon>
        <taxon>Noctuidae</taxon>
        <taxon>Amphipyrinae</taxon>
        <taxon>Spodoptera</taxon>
    </lineage>
</organism>
<evidence type="ECO:0000256" key="2">
    <source>
        <dbReference type="ARBA" id="ARBA00022723"/>
    </source>
</evidence>
<dbReference type="PROSITE" id="PS50950">
    <property type="entry name" value="ZF_THAP"/>
    <property type="match status" value="1"/>
</dbReference>
<dbReference type="SMART" id="SM00980">
    <property type="entry name" value="THAP"/>
    <property type="match status" value="1"/>
</dbReference>
<evidence type="ECO:0000256" key="6">
    <source>
        <dbReference type="PROSITE-ProRule" id="PRU00309"/>
    </source>
</evidence>
<evidence type="ECO:0000256" key="4">
    <source>
        <dbReference type="ARBA" id="ARBA00022833"/>
    </source>
</evidence>
<dbReference type="Proteomes" id="UP000829999">
    <property type="component" value="Chromosome 1"/>
</dbReference>
<dbReference type="Pfam" id="PF13613">
    <property type="entry name" value="HTH_Tnp_4"/>
    <property type="match status" value="1"/>
</dbReference>
<comment type="cofactor">
    <cofactor evidence="1">
        <name>a divalent metal cation</name>
        <dbReference type="ChEBI" id="CHEBI:60240"/>
    </cofactor>
</comment>
<evidence type="ECO:0000256" key="3">
    <source>
        <dbReference type="ARBA" id="ARBA00022771"/>
    </source>
</evidence>
<keyword evidence="4" id="KW-0862">Zinc</keyword>
<proteinExistence type="predicted"/>
<accession>A0A9R0DL65</accession>
<evidence type="ECO:0000256" key="1">
    <source>
        <dbReference type="ARBA" id="ARBA00001968"/>
    </source>
</evidence>
<dbReference type="RefSeq" id="XP_050549277.1">
    <property type="nucleotide sequence ID" value="XM_050693320.1"/>
</dbReference>
<dbReference type="AlphaFoldDB" id="A0A9R0DL65"/>
<dbReference type="InterPro" id="IPR027806">
    <property type="entry name" value="HARBI1_dom"/>
</dbReference>
<name>A0A9R0DL65_SPOFR</name>
<dbReference type="OrthoDB" id="7782839at2759"/>
<evidence type="ECO:0000313" key="9">
    <source>
        <dbReference type="RefSeq" id="XP_050549277.1"/>
    </source>
</evidence>
<feature type="domain" description="THAP-type" evidence="7">
    <location>
        <begin position="32"/>
        <end position="126"/>
    </location>
</feature>
<evidence type="ECO:0000259" key="7">
    <source>
        <dbReference type="PROSITE" id="PS50950"/>
    </source>
</evidence>
<dbReference type="GO" id="GO:0008270">
    <property type="term" value="F:zinc ion binding"/>
    <property type="evidence" value="ECO:0007669"/>
    <property type="project" value="UniProtKB-KW"/>
</dbReference>